<proteinExistence type="predicted"/>
<dbReference type="Proteomes" id="UP000027192">
    <property type="component" value="Unassembled WGS sequence"/>
</dbReference>
<evidence type="ECO:0000313" key="3">
    <source>
        <dbReference type="EMBL" id="KDM90919.1"/>
    </source>
</evidence>
<name>A0A066RKP5_9GAMM</name>
<comment type="caution">
    <text evidence="3">The sequence shown here is derived from an EMBL/GenBank/DDBJ whole genome shotgun (WGS) entry which is preliminary data.</text>
</comment>
<feature type="transmembrane region" description="Helical" evidence="2">
    <location>
        <begin position="336"/>
        <end position="354"/>
    </location>
</feature>
<evidence type="ECO:0000256" key="1">
    <source>
        <dbReference type="SAM" id="MobiDB-lite"/>
    </source>
</evidence>
<sequence length="383" mass="43814">MKEIAEKSSEQCISFALVDAWYATIYGNYTEKDLQPLFSDITRTPTLLHVFEGYLLKRIEFADYGEDISSFITSKFKMLLQGYLEALKVKGAHHTEAQKVLIGASSGVSVYPPMTDYSTDRLDSINHFVYFLAALELCVQSLNIQDNNPSDKDMIRQGKLFELIEKNAESVKDRYQNERQFKEAYVYVVDNFERYMNRFSAYMFSHDEQELLAFIFRSKGFAPDKEQVPLNSSQTEPPLRTRDEDDFELNPMHALDSHAEPTEIIPKKESSETRSLFSRFKALFEAIGETDKPADPNHASAKKYESEKTVKKKKEQEDDDSYDALIISAKKKNSSLPLILITVSVVLVGVFLVAKGGEEETSIIDKSQSEMEQPSEFRTIIER</sequence>
<dbReference type="RefSeq" id="WP_036753835.1">
    <property type="nucleotide sequence ID" value="NZ_JAGSGC010000004.1"/>
</dbReference>
<accession>A0A066RKP5</accession>
<dbReference type="AlphaFoldDB" id="A0A066RKP5"/>
<evidence type="ECO:0000256" key="2">
    <source>
        <dbReference type="SAM" id="Phobius"/>
    </source>
</evidence>
<keyword evidence="2" id="KW-0472">Membrane</keyword>
<protein>
    <submittedName>
        <fullName evidence="3">Uncharacterized protein</fullName>
    </submittedName>
</protein>
<reference evidence="3 4" key="1">
    <citation type="submission" date="2014-04" db="EMBL/GenBank/DDBJ databases">
        <title>Draft genome sequence of Photobacterium halotolerans S2753: a solonamide, ngercheumicin and holomycin producer.</title>
        <authorList>
            <person name="Machado H.R."/>
            <person name="Gram L."/>
        </authorList>
    </citation>
    <scope>NUCLEOTIDE SEQUENCE [LARGE SCALE GENOMIC DNA]</scope>
    <source>
        <strain evidence="3 4">S2753</strain>
    </source>
</reference>
<organism evidence="3 4">
    <name type="scientific">Photobacterium galatheae</name>
    <dbReference type="NCBI Taxonomy" id="1654360"/>
    <lineage>
        <taxon>Bacteria</taxon>
        <taxon>Pseudomonadati</taxon>
        <taxon>Pseudomonadota</taxon>
        <taxon>Gammaproteobacteria</taxon>
        <taxon>Vibrionales</taxon>
        <taxon>Vibrionaceae</taxon>
        <taxon>Photobacterium</taxon>
    </lineage>
</organism>
<keyword evidence="2" id="KW-0812">Transmembrane</keyword>
<gene>
    <name evidence="3" type="ORF">EA58_14260</name>
</gene>
<keyword evidence="4" id="KW-1185">Reference proteome</keyword>
<dbReference type="EMBL" id="JMIB01000027">
    <property type="protein sequence ID" value="KDM90919.1"/>
    <property type="molecule type" value="Genomic_DNA"/>
</dbReference>
<dbReference type="OrthoDB" id="10020813at2"/>
<keyword evidence="2" id="KW-1133">Transmembrane helix</keyword>
<dbReference type="STRING" id="1654360.EA58_14260"/>
<evidence type="ECO:0000313" key="4">
    <source>
        <dbReference type="Proteomes" id="UP000027192"/>
    </source>
</evidence>
<feature type="region of interest" description="Disordered" evidence="1">
    <location>
        <begin position="290"/>
        <end position="317"/>
    </location>
</feature>